<evidence type="ECO:0008006" key="3">
    <source>
        <dbReference type="Google" id="ProtNLM"/>
    </source>
</evidence>
<protein>
    <recommendedName>
        <fullName evidence="3">MoaD/ThiS family protein</fullName>
    </recommendedName>
</protein>
<keyword evidence="2" id="KW-1185">Reference proteome</keyword>
<name>A5D4Z6_PELTS</name>
<sequence>MIVLELYPPLEFKNGERKKCLAGRPEGVSAANLLEEVLQEINSSSGLACRPEDMLLVVDGRAAGGDFKVMDGQTVKIMLMAMGG</sequence>
<reference evidence="2" key="1">
    <citation type="journal article" date="2008" name="Genome Res.">
        <title>The genome of Pelotomaculum thermopropionicum reveals niche-associated evolution in anaerobic microbiota.</title>
        <authorList>
            <person name="Kosaka T."/>
            <person name="Kato S."/>
            <person name="Shimoyama T."/>
            <person name="Ishii S."/>
            <person name="Abe T."/>
            <person name="Watanabe K."/>
        </authorList>
    </citation>
    <scope>NUCLEOTIDE SEQUENCE [LARGE SCALE GENOMIC DNA]</scope>
    <source>
        <strain evidence="2">DSM 13744 / JCM 10971 / SI</strain>
    </source>
</reference>
<dbReference type="EMBL" id="AP009389">
    <property type="protein sequence ID" value="BAF58674.1"/>
    <property type="molecule type" value="Genomic_DNA"/>
</dbReference>
<dbReference type="AlphaFoldDB" id="A5D4Z6"/>
<gene>
    <name evidence="1" type="ordered locus">PTH_0493</name>
</gene>
<evidence type="ECO:0000313" key="2">
    <source>
        <dbReference type="Proteomes" id="UP000006556"/>
    </source>
</evidence>
<dbReference type="Proteomes" id="UP000006556">
    <property type="component" value="Chromosome"/>
</dbReference>
<dbReference type="STRING" id="370438.PTH_0493"/>
<dbReference type="HOGENOM" id="CLU_2524583_0_0_9"/>
<dbReference type="KEGG" id="pth:PTH_0493"/>
<organism evidence="1 2">
    <name type="scientific">Pelotomaculum thermopropionicum (strain DSM 13744 / JCM 10971 / SI)</name>
    <dbReference type="NCBI Taxonomy" id="370438"/>
    <lineage>
        <taxon>Bacteria</taxon>
        <taxon>Bacillati</taxon>
        <taxon>Bacillota</taxon>
        <taxon>Clostridia</taxon>
        <taxon>Eubacteriales</taxon>
        <taxon>Desulfotomaculaceae</taxon>
        <taxon>Pelotomaculum</taxon>
    </lineage>
</organism>
<evidence type="ECO:0000313" key="1">
    <source>
        <dbReference type="EMBL" id="BAF58674.1"/>
    </source>
</evidence>
<proteinExistence type="predicted"/>
<accession>A5D4Z6</accession>